<dbReference type="NCBIfam" id="TIGR00254">
    <property type="entry name" value="GGDEF"/>
    <property type="match status" value="1"/>
</dbReference>
<dbReference type="SMART" id="SM00267">
    <property type="entry name" value="GGDEF"/>
    <property type="match status" value="1"/>
</dbReference>
<dbReference type="RefSeq" id="WP_046858065.1">
    <property type="nucleotide sequence ID" value="NZ_CP011412.1"/>
</dbReference>
<sequence>MNDLLTGLYNRPRFMELLNQMVQDAVDFSAPMALLIIDIQRFHKINRHFGHHTGDAVLKAVAEVLKQVRRKDDYLARIGDDQFALILDRVANVGHAQLAAMKIQRLLDLPINVEGRDFRCKAVIGVSLCPANADTATALLQSAELALAEAKYQEQPIGFPKLTREQEIPENWDIEVALGDAINHSELQVFFQPKISLDTGRPVGAEALVRWQNRTRGLLSPDQFLPVAEAIGFLKPLTIWMLNSALRLSGEWTEQWGRLSVSVNIPPNILAQPDFVDLVMSAEKLWQRDNVDLCLEVLEQSFITDIDTVFEKLNALRNLGIGIAIDDFGTGYSSLSYFRDIPTDELKIDQSFIRGLKDDKANLHIVSLIIDIAHRFELQVVAEGVETEEAALYLKKNGCDLAQGYFFAKPMPAREFAEWLKNYRPEKAFMKAANPTG</sequence>
<name>A0A0F7JRS2_9GAMM</name>
<proteinExistence type="predicted"/>
<dbReference type="PROSITE" id="PS50883">
    <property type="entry name" value="EAL"/>
    <property type="match status" value="1"/>
</dbReference>
<dbReference type="InterPro" id="IPR029787">
    <property type="entry name" value="Nucleotide_cyclase"/>
</dbReference>
<dbReference type="Gene3D" id="3.30.70.270">
    <property type="match status" value="1"/>
</dbReference>
<dbReference type="Pfam" id="PF00563">
    <property type="entry name" value="EAL"/>
    <property type="match status" value="1"/>
</dbReference>
<dbReference type="PANTHER" id="PTHR33121">
    <property type="entry name" value="CYCLIC DI-GMP PHOSPHODIESTERASE PDEF"/>
    <property type="match status" value="1"/>
</dbReference>
<evidence type="ECO:0000259" key="1">
    <source>
        <dbReference type="PROSITE" id="PS50883"/>
    </source>
</evidence>
<dbReference type="SUPFAM" id="SSF55073">
    <property type="entry name" value="Nucleotide cyclase"/>
    <property type="match status" value="1"/>
</dbReference>
<dbReference type="OrthoDB" id="9812358at2"/>
<dbReference type="Pfam" id="PF00990">
    <property type="entry name" value="GGDEF"/>
    <property type="match status" value="1"/>
</dbReference>
<evidence type="ECO:0000313" key="3">
    <source>
        <dbReference type="EMBL" id="AKH19126.1"/>
    </source>
</evidence>
<dbReference type="SUPFAM" id="SSF141868">
    <property type="entry name" value="EAL domain-like"/>
    <property type="match status" value="1"/>
</dbReference>
<feature type="domain" description="EAL" evidence="1">
    <location>
        <begin position="171"/>
        <end position="424"/>
    </location>
</feature>
<dbReference type="InterPro" id="IPR043128">
    <property type="entry name" value="Rev_trsase/Diguanyl_cyclase"/>
</dbReference>
<dbReference type="CDD" id="cd01948">
    <property type="entry name" value="EAL"/>
    <property type="match status" value="1"/>
</dbReference>
<protein>
    <recommendedName>
        <fullName evidence="5">Bifunctional diguanylate cyclase/phosphodiesterase</fullName>
    </recommendedName>
</protein>
<evidence type="ECO:0008006" key="5">
    <source>
        <dbReference type="Google" id="ProtNLM"/>
    </source>
</evidence>
<keyword evidence="4" id="KW-1185">Reference proteome</keyword>
<dbReference type="AlphaFoldDB" id="A0A0F7JRS2"/>
<dbReference type="CDD" id="cd01949">
    <property type="entry name" value="GGDEF"/>
    <property type="match status" value="1"/>
</dbReference>
<dbReference type="PROSITE" id="PS50887">
    <property type="entry name" value="GGDEF"/>
    <property type="match status" value="1"/>
</dbReference>
<dbReference type="EMBL" id="CP011412">
    <property type="protein sequence ID" value="AKH19126.1"/>
    <property type="molecule type" value="Genomic_DNA"/>
</dbReference>
<dbReference type="Proteomes" id="UP000034410">
    <property type="component" value="Chromosome"/>
</dbReference>
<dbReference type="GO" id="GO:0071111">
    <property type="term" value="F:cyclic-guanylate-specific phosphodiesterase activity"/>
    <property type="evidence" value="ECO:0007669"/>
    <property type="project" value="InterPro"/>
</dbReference>
<gene>
    <name evidence="3" type="ORF">AAY24_00835</name>
</gene>
<feature type="domain" description="GGDEF" evidence="2">
    <location>
        <begin position="30"/>
        <end position="167"/>
    </location>
</feature>
<organism evidence="3 4">
    <name type="scientific">Sedimenticola thiotaurini</name>
    <dbReference type="NCBI Taxonomy" id="1543721"/>
    <lineage>
        <taxon>Bacteria</taxon>
        <taxon>Pseudomonadati</taxon>
        <taxon>Pseudomonadota</taxon>
        <taxon>Gammaproteobacteria</taxon>
        <taxon>Chromatiales</taxon>
        <taxon>Sedimenticolaceae</taxon>
        <taxon>Sedimenticola</taxon>
    </lineage>
</organism>
<dbReference type="Gene3D" id="3.20.20.450">
    <property type="entry name" value="EAL domain"/>
    <property type="match status" value="1"/>
</dbReference>
<accession>A0A0F7JRS2</accession>
<dbReference type="PANTHER" id="PTHR33121:SF70">
    <property type="entry name" value="SIGNALING PROTEIN YKOW"/>
    <property type="match status" value="1"/>
</dbReference>
<dbReference type="InterPro" id="IPR035919">
    <property type="entry name" value="EAL_sf"/>
</dbReference>
<dbReference type="PATRIC" id="fig|1543721.4.peg.180"/>
<dbReference type="SMART" id="SM00052">
    <property type="entry name" value="EAL"/>
    <property type="match status" value="1"/>
</dbReference>
<dbReference type="InterPro" id="IPR001633">
    <property type="entry name" value="EAL_dom"/>
</dbReference>
<dbReference type="InterPro" id="IPR050706">
    <property type="entry name" value="Cyclic-di-GMP_PDE-like"/>
</dbReference>
<reference evidence="3 4" key="1">
    <citation type="journal article" date="2015" name="Genome Announc.">
        <title>Complete Genome Sequence of Sedimenticola thiotaurini Strain SIP-G1, a Polyphosphate- and Polyhydroxyalkanoate-Accumulating Sulfur-Oxidizing Gammaproteobacterium Isolated from Salt Marsh Sediments.</title>
        <authorList>
            <person name="Flood B.E."/>
            <person name="Jones D.S."/>
            <person name="Bailey J.V."/>
        </authorList>
    </citation>
    <scope>NUCLEOTIDE SEQUENCE [LARGE SCALE GENOMIC DNA]</scope>
    <source>
        <strain evidence="3 4">SIP-G1</strain>
    </source>
</reference>
<evidence type="ECO:0000259" key="2">
    <source>
        <dbReference type="PROSITE" id="PS50887"/>
    </source>
</evidence>
<evidence type="ECO:0000313" key="4">
    <source>
        <dbReference type="Proteomes" id="UP000034410"/>
    </source>
</evidence>
<dbReference type="InterPro" id="IPR000160">
    <property type="entry name" value="GGDEF_dom"/>
</dbReference>
<dbReference type="KEGG" id="seds:AAY24_00835"/>